<feature type="compositionally biased region" description="Low complexity" evidence="1">
    <location>
        <begin position="1467"/>
        <end position="1485"/>
    </location>
</feature>
<organism evidence="3 4">
    <name type="scientific">Coprinellus micaceus</name>
    <name type="common">Glistening ink-cap mushroom</name>
    <name type="synonym">Coprinus micaceus</name>
    <dbReference type="NCBI Taxonomy" id="71717"/>
    <lineage>
        <taxon>Eukaryota</taxon>
        <taxon>Fungi</taxon>
        <taxon>Dikarya</taxon>
        <taxon>Basidiomycota</taxon>
        <taxon>Agaricomycotina</taxon>
        <taxon>Agaricomycetes</taxon>
        <taxon>Agaricomycetidae</taxon>
        <taxon>Agaricales</taxon>
        <taxon>Agaricineae</taxon>
        <taxon>Psathyrellaceae</taxon>
        <taxon>Coprinellus</taxon>
    </lineage>
</organism>
<feature type="compositionally biased region" description="Low complexity" evidence="1">
    <location>
        <begin position="1139"/>
        <end position="1165"/>
    </location>
</feature>
<reference evidence="3 4" key="1">
    <citation type="journal article" date="2019" name="Nat. Ecol. Evol.">
        <title>Megaphylogeny resolves global patterns of mushroom evolution.</title>
        <authorList>
            <person name="Varga T."/>
            <person name="Krizsan K."/>
            <person name="Foldi C."/>
            <person name="Dima B."/>
            <person name="Sanchez-Garcia M."/>
            <person name="Sanchez-Ramirez S."/>
            <person name="Szollosi G.J."/>
            <person name="Szarkandi J.G."/>
            <person name="Papp V."/>
            <person name="Albert L."/>
            <person name="Andreopoulos W."/>
            <person name="Angelini C."/>
            <person name="Antonin V."/>
            <person name="Barry K.W."/>
            <person name="Bougher N.L."/>
            <person name="Buchanan P."/>
            <person name="Buyck B."/>
            <person name="Bense V."/>
            <person name="Catcheside P."/>
            <person name="Chovatia M."/>
            <person name="Cooper J."/>
            <person name="Damon W."/>
            <person name="Desjardin D."/>
            <person name="Finy P."/>
            <person name="Geml J."/>
            <person name="Haridas S."/>
            <person name="Hughes K."/>
            <person name="Justo A."/>
            <person name="Karasinski D."/>
            <person name="Kautmanova I."/>
            <person name="Kiss B."/>
            <person name="Kocsube S."/>
            <person name="Kotiranta H."/>
            <person name="LaButti K.M."/>
            <person name="Lechner B.E."/>
            <person name="Liimatainen K."/>
            <person name="Lipzen A."/>
            <person name="Lukacs Z."/>
            <person name="Mihaltcheva S."/>
            <person name="Morgado L.N."/>
            <person name="Niskanen T."/>
            <person name="Noordeloos M.E."/>
            <person name="Ohm R.A."/>
            <person name="Ortiz-Santana B."/>
            <person name="Ovrebo C."/>
            <person name="Racz N."/>
            <person name="Riley R."/>
            <person name="Savchenko A."/>
            <person name="Shiryaev A."/>
            <person name="Soop K."/>
            <person name="Spirin V."/>
            <person name="Szebenyi C."/>
            <person name="Tomsovsky M."/>
            <person name="Tulloss R.E."/>
            <person name="Uehling J."/>
            <person name="Grigoriev I.V."/>
            <person name="Vagvolgyi C."/>
            <person name="Papp T."/>
            <person name="Martin F.M."/>
            <person name="Miettinen O."/>
            <person name="Hibbett D.S."/>
            <person name="Nagy L.G."/>
        </authorList>
    </citation>
    <scope>NUCLEOTIDE SEQUENCE [LARGE SCALE GENOMIC DNA]</scope>
    <source>
        <strain evidence="3 4">FP101781</strain>
    </source>
</reference>
<evidence type="ECO:0000256" key="2">
    <source>
        <dbReference type="SAM" id="Phobius"/>
    </source>
</evidence>
<feature type="compositionally biased region" description="Acidic residues" evidence="1">
    <location>
        <begin position="1258"/>
        <end position="1279"/>
    </location>
</feature>
<dbReference type="OrthoDB" id="2575061at2759"/>
<evidence type="ECO:0008006" key="5">
    <source>
        <dbReference type="Google" id="ProtNLM"/>
    </source>
</evidence>
<feature type="compositionally biased region" description="Polar residues" evidence="1">
    <location>
        <begin position="1062"/>
        <end position="1071"/>
    </location>
</feature>
<feature type="compositionally biased region" description="Polar residues" evidence="1">
    <location>
        <begin position="1574"/>
        <end position="1603"/>
    </location>
</feature>
<feature type="region of interest" description="Disordered" evidence="1">
    <location>
        <begin position="141"/>
        <end position="164"/>
    </location>
</feature>
<evidence type="ECO:0000313" key="3">
    <source>
        <dbReference type="EMBL" id="TEB24994.1"/>
    </source>
</evidence>
<keyword evidence="2" id="KW-1133">Transmembrane helix</keyword>
<feature type="compositionally biased region" description="Low complexity" evidence="1">
    <location>
        <begin position="1508"/>
        <end position="1524"/>
    </location>
</feature>
<feature type="region of interest" description="Disordered" evidence="1">
    <location>
        <begin position="103"/>
        <end position="123"/>
    </location>
</feature>
<dbReference type="STRING" id="71717.A0A4Y7STR8"/>
<dbReference type="Proteomes" id="UP000298030">
    <property type="component" value="Unassembled WGS sequence"/>
</dbReference>
<feature type="region of interest" description="Disordered" evidence="1">
    <location>
        <begin position="1"/>
        <end position="86"/>
    </location>
</feature>
<proteinExistence type="predicted"/>
<keyword evidence="4" id="KW-1185">Reference proteome</keyword>
<feature type="compositionally biased region" description="Low complexity" evidence="1">
    <location>
        <begin position="860"/>
        <end position="881"/>
    </location>
</feature>
<comment type="caution">
    <text evidence="3">The sequence shown here is derived from an EMBL/GenBank/DDBJ whole genome shotgun (WGS) entry which is preliminary data.</text>
</comment>
<feature type="region of interest" description="Disordered" evidence="1">
    <location>
        <begin position="414"/>
        <end position="443"/>
    </location>
</feature>
<feature type="compositionally biased region" description="Basic and acidic residues" evidence="1">
    <location>
        <begin position="429"/>
        <end position="443"/>
    </location>
</feature>
<feature type="compositionally biased region" description="Low complexity" evidence="1">
    <location>
        <begin position="1679"/>
        <end position="1697"/>
    </location>
</feature>
<gene>
    <name evidence="3" type="ORF">FA13DRAFT_1817688</name>
</gene>
<feature type="compositionally biased region" description="Polar residues" evidence="1">
    <location>
        <begin position="1036"/>
        <end position="1049"/>
    </location>
</feature>
<dbReference type="EMBL" id="QPFP01000061">
    <property type="protein sequence ID" value="TEB24994.1"/>
    <property type="molecule type" value="Genomic_DNA"/>
</dbReference>
<sequence>MSSVVKPPSPADSDREHVPTSPNKSSSSPSADPSPADPRPPSASPVPPSAFTFAGPRDGAPSRSSRHSEGTPAPFDPDFFANDEDLDLDAELRHLDTQYGVATTAGTDDEESPVAPNPLLLGGRKATPRSVRIVNLESSPAVTEEPRVASGHAPAASKTAAGGQKPTFATSYAHWNERAKQRQNRVSSGSTAVAHPSNAVVAGAGGVPRGWNRNAGPPTMFNSVVSTLYPQDSPAESRPRPRFNSRGLHLELLRSPSPWMKVYYRLWPILTLAHIPLQTFLDFNAVYMLVQASRFPLPTAGQSSSKNWALGAAAYAASWLTWILIVFVLYEIIYSFARRWRVRRPLMFPIYISNPAYTYACMTSFNTFCFLQHLRWTAFVPISPDLDGIASSSSSSPRTSGEQDEAAQHEMIERGQHGRHDSTSSSGSAHEEDPALGRRTEHPVKFGEQSLQTTLRKKFKRTIKTWKQVTWRDGLAESFNLYAQNVPTVVTLVPRAGLALALLLAFSPGIVGGSAGTAFRSGRDSTFFRSTDGLLTSYAQGILWANVAWTAWRLIVVWLSWIGLWILSGHACAGICGPRDKWEEEELNRLTASLARARRTPYPNSTSAAADETKENTDMNAAIGLGAGKKIIHRRFASSWSNYSNGSSADGDDDILPWEWRECTRARVQDAWEFCVVGDGGRLRWGAAGAPPQVTEKRPRTPPNEKKRRDDGTGLDEEGLQRVLAAVGFGSPNVPTPARRGALRSDLFESPTKRTSGSPGRHSPADNSPVPMLSEGGDDDVEEMGERKSLPPLQFPYPFARPGSGFVSSKDSGLVPFPKGDLPGSKGSKKTSKNGSKQGSGSPSSSEHDVASPVVEGQQEPSSSSHNYSSEPSTTSSAASSVHHPRTGSQSNSLSSLGQPIPPTSPAFISTGMRPLTVSGGTAYTGVTTSHVSHRHSSLGSVMTSTSGGIDPNTSGTSGGLGGTSANAMDNSPLSIRSGSTRFPFLSGPAPPPSNILSASSTSSPASGHVPGMGIGIGPSLHYGVHGRRVVVQHTGGNQSSMNTSTSGSAHGHGYGHRRGVSHTSGFSSALGSDPGYAASGSGEGEVDSEGMLVDEFGRVRGRASLSQSSGASEQSGASAESGAGVIPMPRRHPHAGRTRASAAPSAAQSSHSGGSRNASSSSSAAERRMPGGIAFPTSDVENTTTELGFVTGYARGGMGMEMLSIEASDSLARRERAGRRGGAAAPWSRDGEDDEDEDDQAHHAQEQTETTVRQTLDADDDDMYVHEEDELKELDEEAREEREDRVGLLNPSLSPSATSLHHQTSRGNLGVDQLGNLIPGESRRSSRRGSTQRRSRDSLTAAAASAAARSRHSSYVRSNRSSLAASGSPTIAPASPGGSRRNSLFGAAGAVVRDRASSFGVRVRERAQSLMQSVVGGSPTRERTTSEIGGAARHRRLGSGDASSLLGAVPPLPAQSHAPLSPSALGRSVSGQSQSGESSSGQSGLVPTSRDYGELHPQHPVAEEDYSSSSHSRSGSESVGHGENYTFGRPMPFLQPPRQRGSGSDREELAAAPEQQEDRIEEEPAVPEPRVRTTSMAPSMSSTGDDVFYSPTSATPIQSGVTTPVPPAQVPSVFASQQEQHQSEQEGHDVPWQQRLLQAPERRWSARDQSVAPSGSSAMLSSAAQSFVTAPADGQSMLTTTTTTGSSSEAATLTGSWDERRGGGLVGAFLSGTAAARGSGRGRGRRESGMVERVEDSSFVPSPSGGGLGDGRVA</sequence>
<protein>
    <recommendedName>
        <fullName evidence="5">Proteophosphoglycan ppg4</fullName>
    </recommendedName>
</protein>
<feature type="region of interest" description="Disordered" evidence="1">
    <location>
        <begin position="1411"/>
        <end position="1702"/>
    </location>
</feature>
<evidence type="ECO:0000256" key="1">
    <source>
        <dbReference type="SAM" id="MobiDB-lite"/>
    </source>
</evidence>
<feature type="compositionally biased region" description="Low complexity" evidence="1">
    <location>
        <begin position="888"/>
        <end position="899"/>
    </location>
</feature>
<feature type="compositionally biased region" description="Polar residues" evidence="1">
    <location>
        <begin position="1360"/>
        <end position="1370"/>
    </location>
</feature>
<feature type="transmembrane region" description="Helical" evidence="2">
    <location>
        <begin position="312"/>
        <end position="337"/>
    </location>
</feature>
<name>A0A4Y7STR8_COPMI</name>
<feature type="compositionally biased region" description="Pro residues" evidence="1">
    <location>
        <begin position="35"/>
        <end position="48"/>
    </location>
</feature>
<accession>A0A4Y7STR8</accession>
<feature type="region of interest" description="Disordered" evidence="1">
    <location>
        <begin position="1714"/>
        <end position="1755"/>
    </location>
</feature>
<feature type="compositionally biased region" description="Low complexity" evidence="1">
    <location>
        <begin position="1339"/>
        <end position="1349"/>
    </location>
</feature>
<feature type="compositionally biased region" description="Low complexity" evidence="1">
    <location>
        <begin position="21"/>
        <end position="34"/>
    </location>
</feature>
<feature type="compositionally biased region" description="Gly residues" evidence="1">
    <location>
        <begin position="1745"/>
        <end position="1755"/>
    </location>
</feature>
<feature type="compositionally biased region" description="Low complexity" evidence="1">
    <location>
        <begin position="833"/>
        <end position="845"/>
    </location>
</feature>
<feature type="compositionally biased region" description="Polar residues" evidence="1">
    <location>
        <begin position="1648"/>
        <end position="1669"/>
    </location>
</feature>
<feature type="region of interest" description="Disordered" evidence="1">
    <location>
        <begin position="1103"/>
        <end position="1181"/>
    </location>
</feature>
<feature type="compositionally biased region" description="Polar residues" evidence="1">
    <location>
        <begin position="1292"/>
        <end position="1308"/>
    </location>
</feature>
<keyword evidence="2" id="KW-0472">Membrane</keyword>
<feature type="compositionally biased region" description="Basic and acidic residues" evidence="1">
    <location>
        <begin position="1726"/>
        <end position="1737"/>
    </location>
</feature>
<feature type="region of interest" description="Disordered" evidence="1">
    <location>
        <begin position="1215"/>
        <end position="1383"/>
    </location>
</feature>
<feature type="region of interest" description="Disordered" evidence="1">
    <location>
        <begin position="1036"/>
        <end position="1089"/>
    </location>
</feature>
<feature type="region of interest" description="Disordered" evidence="1">
    <location>
        <begin position="685"/>
        <end position="913"/>
    </location>
</feature>
<evidence type="ECO:0000313" key="4">
    <source>
        <dbReference type="Proteomes" id="UP000298030"/>
    </source>
</evidence>
<feature type="compositionally biased region" description="Low complexity" evidence="1">
    <location>
        <begin position="1103"/>
        <end position="1125"/>
    </location>
</feature>
<feature type="compositionally biased region" description="Basic and acidic residues" evidence="1">
    <location>
        <begin position="695"/>
        <end position="712"/>
    </location>
</feature>
<keyword evidence="2" id="KW-0812">Transmembrane</keyword>